<comment type="caution">
    <text evidence="1">The sequence shown here is derived from an EMBL/GenBank/DDBJ whole genome shotgun (WGS) entry which is preliminary data.</text>
</comment>
<evidence type="ECO:0000313" key="2">
    <source>
        <dbReference type="Proteomes" id="UP000252707"/>
    </source>
</evidence>
<proteinExistence type="predicted"/>
<sequence>MNQRHRLNAVPANYLGLWGRISLEDDRGLDTASQVVWLQSRSFCCDLRVPAERPDFSGVESLDGCTDRQLRWLMGQQGFAGQLLVEESTCHWLRAIDFQPDRALRDVGRMRFSPDYVVEEGVHAPYREVWRRLPPASGEQAVLELMPEDGDLRRSFLVVVGDWFMYARERGWRPPQAPDLAHLVDAAPERRALLLRLADFEISFGLRRGGMGPWEIRLSTLPFREGRSLDLAGRLSPARRESGGLYCHETTGAGRRRWRVMEWSGGFQWA</sequence>
<gene>
    <name evidence="1" type="ORF">DFQ59_11655</name>
</gene>
<dbReference type="AlphaFoldDB" id="A0A369BT04"/>
<protein>
    <submittedName>
        <fullName evidence="1">Uncharacterized protein</fullName>
    </submittedName>
</protein>
<dbReference type="RefSeq" id="WP_114281217.1">
    <property type="nucleotide sequence ID" value="NZ_QPJY01000016.1"/>
</dbReference>
<accession>A0A369BT04</accession>
<dbReference type="EMBL" id="QPJY01000016">
    <property type="protein sequence ID" value="RCX24769.1"/>
    <property type="molecule type" value="Genomic_DNA"/>
</dbReference>
<organism evidence="1 2">
    <name type="scientific">Thioalbus denitrificans</name>
    <dbReference type="NCBI Taxonomy" id="547122"/>
    <lineage>
        <taxon>Bacteria</taxon>
        <taxon>Pseudomonadati</taxon>
        <taxon>Pseudomonadota</taxon>
        <taxon>Gammaproteobacteria</taxon>
        <taxon>Chromatiales</taxon>
        <taxon>Ectothiorhodospiraceae</taxon>
        <taxon>Thioalbus</taxon>
    </lineage>
</organism>
<dbReference type="Proteomes" id="UP000252707">
    <property type="component" value="Unassembled WGS sequence"/>
</dbReference>
<name>A0A369BT04_9GAMM</name>
<evidence type="ECO:0000313" key="1">
    <source>
        <dbReference type="EMBL" id="RCX24769.1"/>
    </source>
</evidence>
<keyword evidence="2" id="KW-1185">Reference proteome</keyword>
<dbReference type="OrthoDB" id="6992731at2"/>
<reference evidence="1 2" key="1">
    <citation type="submission" date="2018-07" db="EMBL/GenBank/DDBJ databases">
        <title>Genomic Encyclopedia of Type Strains, Phase IV (KMG-IV): sequencing the most valuable type-strain genomes for metagenomic binning, comparative biology and taxonomic classification.</title>
        <authorList>
            <person name="Goeker M."/>
        </authorList>
    </citation>
    <scope>NUCLEOTIDE SEQUENCE [LARGE SCALE GENOMIC DNA]</scope>
    <source>
        <strain evidence="1 2">DSM 26407</strain>
    </source>
</reference>